<dbReference type="Proteomes" id="UP000035642">
    <property type="component" value="Unassembled WGS sequence"/>
</dbReference>
<sequence>MVRIWCGCGDWMVELSSRFGATLFTAWEKSSGWA</sequence>
<reference evidence="1" key="1">
    <citation type="submission" date="2012-09" db="EMBL/GenBank/DDBJ databases">
        <authorList>
            <person name="Martin A.A."/>
        </authorList>
    </citation>
    <scope>NUCLEOTIDE SEQUENCE</scope>
</reference>
<proteinExistence type="predicted"/>
<protein>
    <submittedName>
        <fullName evidence="2">Uncharacterized protein</fullName>
    </submittedName>
</protein>
<evidence type="ECO:0000313" key="1">
    <source>
        <dbReference type="Proteomes" id="UP000035642"/>
    </source>
</evidence>
<evidence type="ECO:0000313" key="2">
    <source>
        <dbReference type="WBParaSite" id="ACAC_0000888601-mRNA-1"/>
    </source>
</evidence>
<dbReference type="AlphaFoldDB" id="A0A0K0DDQ2"/>
<dbReference type="WBParaSite" id="ACAC_0000888601-mRNA-1">
    <property type="protein sequence ID" value="ACAC_0000888601-mRNA-1"/>
    <property type="gene ID" value="ACAC_0000888601"/>
</dbReference>
<reference evidence="2" key="2">
    <citation type="submission" date="2017-02" db="UniProtKB">
        <authorList>
            <consortium name="WormBaseParasite"/>
        </authorList>
    </citation>
    <scope>IDENTIFICATION</scope>
</reference>
<name>A0A0K0DDQ2_ANGCA</name>
<keyword evidence="1" id="KW-1185">Reference proteome</keyword>
<organism evidence="1 2">
    <name type="scientific">Angiostrongylus cantonensis</name>
    <name type="common">Rat lungworm</name>
    <dbReference type="NCBI Taxonomy" id="6313"/>
    <lineage>
        <taxon>Eukaryota</taxon>
        <taxon>Metazoa</taxon>
        <taxon>Ecdysozoa</taxon>
        <taxon>Nematoda</taxon>
        <taxon>Chromadorea</taxon>
        <taxon>Rhabditida</taxon>
        <taxon>Rhabditina</taxon>
        <taxon>Rhabditomorpha</taxon>
        <taxon>Strongyloidea</taxon>
        <taxon>Metastrongylidae</taxon>
        <taxon>Angiostrongylus</taxon>
    </lineage>
</organism>
<accession>A0A0K0DDQ2</accession>